<dbReference type="PRINTS" id="PR00420">
    <property type="entry name" value="RNGMNOXGNASE"/>
</dbReference>
<keyword evidence="4" id="KW-1185">Reference proteome</keyword>
<protein>
    <submittedName>
        <fullName evidence="3">FAD-dependent monooxygenase</fullName>
    </submittedName>
</protein>
<dbReference type="GO" id="GO:0071949">
    <property type="term" value="F:FAD binding"/>
    <property type="evidence" value="ECO:0007669"/>
    <property type="project" value="InterPro"/>
</dbReference>
<dbReference type="OrthoDB" id="4246007at2"/>
<dbReference type="InterPro" id="IPR050631">
    <property type="entry name" value="PheA/TfdB_FAD_monoxygenase"/>
</dbReference>
<proteinExistence type="predicted"/>
<dbReference type="InterPro" id="IPR002938">
    <property type="entry name" value="FAD-bd"/>
</dbReference>
<evidence type="ECO:0000313" key="4">
    <source>
        <dbReference type="Proteomes" id="UP000245166"/>
    </source>
</evidence>
<dbReference type="Pfam" id="PF01494">
    <property type="entry name" value="FAD_binding_3"/>
    <property type="match status" value="1"/>
</dbReference>
<feature type="domain" description="FAD-binding" evidence="2">
    <location>
        <begin position="3"/>
        <end position="342"/>
    </location>
</feature>
<name>A0A2U1ZZE6_9MICO</name>
<dbReference type="GO" id="GO:0008688">
    <property type="term" value="F:3-(3-hydroxyphenyl)propionate hydroxylase activity"/>
    <property type="evidence" value="ECO:0007669"/>
    <property type="project" value="TreeGrafter"/>
</dbReference>
<dbReference type="Proteomes" id="UP000245166">
    <property type="component" value="Unassembled WGS sequence"/>
</dbReference>
<dbReference type="AlphaFoldDB" id="A0A2U1ZZE6"/>
<evidence type="ECO:0000256" key="1">
    <source>
        <dbReference type="ARBA" id="ARBA00023002"/>
    </source>
</evidence>
<dbReference type="SUPFAM" id="SSF51905">
    <property type="entry name" value="FAD/NAD(P)-binding domain"/>
    <property type="match status" value="1"/>
</dbReference>
<organism evidence="3 4">
    <name type="scientific">Serinibacter arcticus</name>
    <dbReference type="NCBI Taxonomy" id="1655435"/>
    <lineage>
        <taxon>Bacteria</taxon>
        <taxon>Bacillati</taxon>
        <taxon>Actinomycetota</taxon>
        <taxon>Actinomycetes</taxon>
        <taxon>Micrococcales</taxon>
        <taxon>Beutenbergiaceae</taxon>
        <taxon>Serinibacter</taxon>
    </lineage>
</organism>
<evidence type="ECO:0000313" key="3">
    <source>
        <dbReference type="EMBL" id="PWD52303.1"/>
    </source>
</evidence>
<dbReference type="EMBL" id="PYHR01000002">
    <property type="protein sequence ID" value="PWD52303.1"/>
    <property type="molecule type" value="Genomic_DNA"/>
</dbReference>
<gene>
    <name evidence="3" type="ORF">C8046_02545</name>
</gene>
<keyword evidence="3" id="KW-0503">Monooxygenase</keyword>
<dbReference type="PANTHER" id="PTHR43476:SF3">
    <property type="entry name" value="FAD-BINDING MONOOXYGENASE"/>
    <property type="match status" value="1"/>
</dbReference>
<dbReference type="GO" id="GO:0019622">
    <property type="term" value="P:3-(3-hydroxy)phenylpropionate catabolic process"/>
    <property type="evidence" value="ECO:0007669"/>
    <property type="project" value="TreeGrafter"/>
</dbReference>
<reference evidence="3 4" key="1">
    <citation type="submission" date="2018-03" db="EMBL/GenBank/DDBJ databases">
        <title>Genome assembly of novel Miniimonas species PCH200.</title>
        <authorList>
            <person name="Thakur V."/>
            <person name="Kumar V."/>
            <person name="Singh D."/>
        </authorList>
    </citation>
    <scope>NUCLEOTIDE SEQUENCE [LARGE SCALE GENOMIC DNA]</scope>
    <source>
        <strain evidence="3 4">PCH200</strain>
    </source>
</reference>
<evidence type="ECO:0000259" key="2">
    <source>
        <dbReference type="Pfam" id="PF01494"/>
    </source>
</evidence>
<dbReference type="Gene3D" id="3.50.50.60">
    <property type="entry name" value="FAD/NAD(P)-binding domain"/>
    <property type="match status" value="1"/>
</dbReference>
<keyword evidence="1" id="KW-0560">Oxidoreductase</keyword>
<comment type="caution">
    <text evidence="3">The sequence shown here is derived from an EMBL/GenBank/DDBJ whole genome shotgun (WGS) entry which is preliminary data.</text>
</comment>
<dbReference type="PANTHER" id="PTHR43476">
    <property type="entry name" value="3-(3-HYDROXY-PHENYL)PROPIONATE/3-HYDROXYCINNAMIC ACID HYDROXYLASE"/>
    <property type="match status" value="1"/>
</dbReference>
<accession>A0A2U1ZZE6</accession>
<sequence length="392" mass="40988">MRDVLVVGAGAAGLALAARLLEAGLDVAVWERRPSPAALSRAIGIHAPALEALPTEVSERITAEAVLVRHGIARTRRRVLGVVPFDRVSTRFPFVATLPQARTEEILAARVAALDPAAVRRGVSLTSLVQGREAVSVTGTVPGDGDGDGDGGDGGSIEETARFVVAADGARSPVRELLGITAPVHHHPDTYVMGDFPDDGDAGPDAVIHLEHAGVVESFPLPGGLRRWVVHTPDLVTGPSADLVAGLVAERTGIHVDATDARMLSAFAVRRRLAARTVRGRVVLLGDAAHEISPIGGQGMNLGWLDGARLAPILVAAVRSSGADDAAPALASWDATRRRRARWAARQGELNMALGRPVGGASALARDALLVAALRSPARRGLAYVYAMRHLR</sequence>
<dbReference type="Gene3D" id="3.30.70.2450">
    <property type="match status" value="1"/>
</dbReference>
<dbReference type="InterPro" id="IPR036188">
    <property type="entry name" value="FAD/NAD-bd_sf"/>
</dbReference>